<dbReference type="SUPFAM" id="SSF46785">
    <property type="entry name" value="Winged helix' DNA-binding domain"/>
    <property type="match status" value="1"/>
</dbReference>
<dbReference type="InterPro" id="IPR036388">
    <property type="entry name" value="WH-like_DNA-bd_sf"/>
</dbReference>
<dbReference type="OrthoDB" id="9800506at2"/>
<evidence type="ECO:0000313" key="2">
    <source>
        <dbReference type="Proteomes" id="UP000256485"/>
    </source>
</evidence>
<comment type="caution">
    <text evidence="1">The sequence shown here is derived from an EMBL/GenBank/DDBJ whole genome shotgun (WGS) entry which is preliminary data.</text>
</comment>
<name>A0A3D9V9X2_THECX</name>
<dbReference type="RefSeq" id="WP_115851598.1">
    <property type="nucleotide sequence ID" value="NZ_QTUC01000001.1"/>
</dbReference>
<dbReference type="Gene3D" id="1.10.10.10">
    <property type="entry name" value="Winged helix-like DNA-binding domain superfamily/Winged helix DNA-binding domain"/>
    <property type="match status" value="1"/>
</dbReference>
<proteinExistence type="predicted"/>
<keyword evidence="2" id="KW-1185">Reference proteome</keyword>
<gene>
    <name evidence="1" type="ORF">DFJ64_3754</name>
</gene>
<dbReference type="PANTHER" id="PTHR33221">
    <property type="entry name" value="WINGED HELIX-TURN-HELIX TRANSCRIPTIONAL REGULATOR, RRF2 FAMILY"/>
    <property type="match status" value="1"/>
</dbReference>
<dbReference type="GO" id="GO:0003700">
    <property type="term" value="F:DNA-binding transcription factor activity"/>
    <property type="evidence" value="ECO:0007669"/>
    <property type="project" value="TreeGrafter"/>
</dbReference>
<dbReference type="PANTHER" id="PTHR33221:SF15">
    <property type="entry name" value="HTH-TYPE TRANSCRIPTIONAL REGULATOR YWGB-RELATED"/>
    <property type="match status" value="1"/>
</dbReference>
<accession>A0A3D9V9X2</accession>
<dbReference type="InterPro" id="IPR000944">
    <property type="entry name" value="Tscrpt_reg_Rrf2"/>
</dbReference>
<dbReference type="FunFam" id="1.10.10.10:FF:000138">
    <property type="entry name" value="Rrf2 family transcriptional regulator"/>
    <property type="match status" value="1"/>
</dbReference>
<organism evidence="1 2">
    <name type="scientific">Thermasporomyces composti</name>
    <dbReference type="NCBI Taxonomy" id="696763"/>
    <lineage>
        <taxon>Bacteria</taxon>
        <taxon>Bacillati</taxon>
        <taxon>Actinomycetota</taxon>
        <taxon>Actinomycetes</taxon>
        <taxon>Propionibacteriales</taxon>
        <taxon>Nocardioidaceae</taxon>
        <taxon>Thermasporomyces</taxon>
    </lineage>
</organism>
<dbReference type="Proteomes" id="UP000256485">
    <property type="component" value="Unassembled WGS sequence"/>
</dbReference>
<evidence type="ECO:0000313" key="1">
    <source>
        <dbReference type="EMBL" id="REF38279.1"/>
    </source>
</evidence>
<dbReference type="Pfam" id="PF02082">
    <property type="entry name" value="Rrf2"/>
    <property type="match status" value="1"/>
</dbReference>
<dbReference type="GO" id="GO:0005829">
    <property type="term" value="C:cytosol"/>
    <property type="evidence" value="ECO:0007669"/>
    <property type="project" value="TreeGrafter"/>
</dbReference>
<dbReference type="AlphaFoldDB" id="A0A3D9V9X2"/>
<dbReference type="InterPro" id="IPR036390">
    <property type="entry name" value="WH_DNA-bd_sf"/>
</dbReference>
<sequence>MSANSRLTVATHALTWMALVCPQRADGIVTSEQIARSVNTNPVVVRRLLSRLKAAGLIESRRGQGAGWTLSRPPESITLRDVYHAVEDEPVFALHPSTPNQECPVGRGIPPVLRAAYERAEHAMTAALAEVTIAQVLRETVRRRHPSR</sequence>
<reference evidence="1 2" key="1">
    <citation type="submission" date="2018-08" db="EMBL/GenBank/DDBJ databases">
        <title>Sequencing the genomes of 1000 actinobacteria strains.</title>
        <authorList>
            <person name="Klenk H.-P."/>
        </authorList>
    </citation>
    <scope>NUCLEOTIDE SEQUENCE [LARGE SCALE GENOMIC DNA]</scope>
    <source>
        <strain evidence="1 2">DSM 22891</strain>
    </source>
</reference>
<protein>
    <submittedName>
        <fullName evidence="1">BadM/Rrf2 family transcriptional regulator</fullName>
    </submittedName>
</protein>
<dbReference type="PROSITE" id="PS51197">
    <property type="entry name" value="HTH_RRF2_2"/>
    <property type="match status" value="1"/>
</dbReference>
<dbReference type="EMBL" id="QTUC01000001">
    <property type="protein sequence ID" value="REF38279.1"/>
    <property type="molecule type" value="Genomic_DNA"/>
</dbReference>